<keyword evidence="5 8" id="KW-0547">Nucleotide-binding</keyword>
<dbReference type="AlphaFoldDB" id="A0A9W6GJ35"/>
<evidence type="ECO:0000256" key="6">
    <source>
        <dbReference type="ARBA" id="ARBA00022840"/>
    </source>
</evidence>
<feature type="binding site" evidence="8">
    <location>
        <begin position="184"/>
        <end position="187"/>
    </location>
    <ligand>
        <name>ATP</name>
        <dbReference type="ChEBI" id="CHEBI:30616"/>
    </ligand>
</feature>
<dbReference type="Pfam" id="PF02569">
    <property type="entry name" value="Pantoate_ligase"/>
    <property type="match status" value="1"/>
</dbReference>
<keyword evidence="4 8" id="KW-0566">Pantothenate biosynthesis</keyword>
<evidence type="ECO:0000256" key="8">
    <source>
        <dbReference type="HAMAP-Rule" id="MF_00158"/>
    </source>
</evidence>
<dbReference type="Gene3D" id="3.40.50.620">
    <property type="entry name" value="HUPs"/>
    <property type="match status" value="1"/>
</dbReference>
<dbReference type="SUPFAM" id="SSF52374">
    <property type="entry name" value="Nucleotidylyl transferase"/>
    <property type="match status" value="1"/>
</dbReference>
<dbReference type="HAMAP" id="MF_00158">
    <property type="entry name" value="PanC"/>
    <property type="match status" value="1"/>
</dbReference>
<keyword evidence="10" id="KW-1185">Reference proteome</keyword>
<feature type="binding site" evidence="8">
    <location>
        <position position="61"/>
    </location>
    <ligand>
        <name>(R)-pantoate</name>
        <dbReference type="ChEBI" id="CHEBI:15980"/>
    </ligand>
</feature>
<dbReference type="GO" id="GO:0015940">
    <property type="term" value="P:pantothenate biosynthetic process"/>
    <property type="evidence" value="ECO:0007669"/>
    <property type="project" value="UniProtKB-UniRule"/>
</dbReference>
<dbReference type="GO" id="GO:0004592">
    <property type="term" value="F:pantoate-beta-alanine ligase activity"/>
    <property type="evidence" value="ECO:0007669"/>
    <property type="project" value="UniProtKB-UniRule"/>
</dbReference>
<dbReference type="EC" id="6.3.2.1" evidence="8"/>
<reference evidence="9" key="1">
    <citation type="submission" date="2022-12" db="EMBL/GenBank/DDBJ databases">
        <title>Reference genome sequencing for broad-spectrum identification of bacterial and archaeal isolates by mass spectrometry.</title>
        <authorList>
            <person name="Sekiguchi Y."/>
            <person name="Tourlousse D.M."/>
        </authorList>
    </citation>
    <scope>NUCLEOTIDE SEQUENCE</scope>
    <source>
        <strain evidence="9">10succ1</strain>
    </source>
</reference>
<dbReference type="FunFam" id="3.40.50.620:FF:000013">
    <property type="entry name" value="Pantothenate synthetase"/>
    <property type="match status" value="1"/>
</dbReference>
<evidence type="ECO:0000313" key="10">
    <source>
        <dbReference type="Proteomes" id="UP001144471"/>
    </source>
</evidence>
<feature type="binding site" evidence="8">
    <location>
        <position position="61"/>
    </location>
    <ligand>
        <name>beta-alanine</name>
        <dbReference type="ChEBI" id="CHEBI:57966"/>
    </ligand>
</feature>
<comment type="subunit">
    <text evidence="8">Homodimer.</text>
</comment>
<dbReference type="NCBIfam" id="TIGR00125">
    <property type="entry name" value="cyt_tran_rel"/>
    <property type="match status" value="1"/>
</dbReference>
<comment type="caution">
    <text evidence="9">The sequence shown here is derived from an EMBL/GenBank/DDBJ whole genome shotgun (WGS) entry which is preliminary data.</text>
</comment>
<comment type="miscellaneous">
    <text evidence="8">The reaction proceeds by a bi uni uni bi ping pong mechanism.</text>
</comment>
<comment type="function">
    <text evidence="8">Catalyzes the condensation of pantoate with beta-alanine in an ATP-dependent reaction via a pantoyl-adenylate intermediate.</text>
</comment>
<evidence type="ECO:0000256" key="5">
    <source>
        <dbReference type="ARBA" id="ARBA00022741"/>
    </source>
</evidence>
<keyword evidence="8" id="KW-0963">Cytoplasm</keyword>
<feature type="binding site" evidence="8">
    <location>
        <position position="153"/>
    </location>
    <ligand>
        <name>(R)-pantoate</name>
        <dbReference type="ChEBI" id="CHEBI:15980"/>
    </ligand>
</feature>
<dbReference type="InterPro" id="IPR042176">
    <property type="entry name" value="Pantoate_ligase_C"/>
</dbReference>
<gene>
    <name evidence="8 9" type="primary">panC</name>
    <name evidence="9" type="ORF">PM10SUCC1_01120</name>
</gene>
<keyword evidence="6 8" id="KW-0067">ATP-binding</keyword>
<feature type="binding site" evidence="8">
    <location>
        <begin position="147"/>
        <end position="150"/>
    </location>
    <ligand>
        <name>ATP</name>
        <dbReference type="ChEBI" id="CHEBI:30616"/>
    </ligand>
</feature>
<feature type="binding site" evidence="8">
    <location>
        <begin position="30"/>
        <end position="37"/>
    </location>
    <ligand>
        <name>ATP</name>
        <dbReference type="ChEBI" id="CHEBI:30616"/>
    </ligand>
</feature>
<dbReference type="Proteomes" id="UP001144471">
    <property type="component" value="Unassembled WGS sequence"/>
</dbReference>
<dbReference type="GO" id="GO:0005829">
    <property type="term" value="C:cytosol"/>
    <property type="evidence" value="ECO:0007669"/>
    <property type="project" value="TreeGrafter"/>
</dbReference>
<feature type="binding site" evidence="8">
    <location>
        <position position="176"/>
    </location>
    <ligand>
        <name>ATP</name>
        <dbReference type="ChEBI" id="CHEBI:30616"/>
    </ligand>
</feature>
<dbReference type="PANTHER" id="PTHR21299">
    <property type="entry name" value="CYTIDYLATE KINASE/PANTOATE-BETA-ALANINE LIGASE"/>
    <property type="match status" value="1"/>
</dbReference>
<dbReference type="RefSeq" id="WP_281832341.1">
    <property type="nucleotide sequence ID" value="NZ_BSDY01000001.1"/>
</dbReference>
<comment type="similarity">
    <text evidence="2 8">Belongs to the pantothenate synthetase family.</text>
</comment>
<dbReference type="Gene3D" id="3.30.1300.10">
    <property type="entry name" value="Pantoate-beta-alanine ligase, C-terminal domain"/>
    <property type="match status" value="1"/>
</dbReference>
<dbReference type="InterPro" id="IPR003721">
    <property type="entry name" value="Pantoate_ligase"/>
</dbReference>
<evidence type="ECO:0000256" key="7">
    <source>
        <dbReference type="ARBA" id="ARBA00048258"/>
    </source>
</evidence>
<name>A0A9W6GJ35_9FUSO</name>
<comment type="catalytic activity">
    <reaction evidence="7 8">
        <text>(R)-pantoate + beta-alanine + ATP = (R)-pantothenate + AMP + diphosphate + H(+)</text>
        <dbReference type="Rhea" id="RHEA:10912"/>
        <dbReference type="ChEBI" id="CHEBI:15378"/>
        <dbReference type="ChEBI" id="CHEBI:15980"/>
        <dbReference type="ChEBI" id="CHEBI:29032"/>
        <dbReference type="ChEBI" id="CHEBI:30616"/>
        <dbReference type="ChEBI" id="CHEBI:33019"/>
        <dbReference type="ChEBI" id="CHEBI:57966"/>
        <dbReference type="ChEBI" id="CHEBI:456215"/>
        <dbReference type="EC" id="6.3.2.1"/>
    </reaction>
</comment>
<dbReference type="CDD" id="cd00560">
    <property type="entry name" value="PanC"/>
    <property type="match status" value="1"/>
</dbReference>
<dbReference type="NCBIfam" id="TIGR00018">
    <property type="entry name" value="panC"/>
    <property type="match status" value="1"/>
</dbReference>
<evidence type="ECO:0000256" key="2">
    <source>
        <dbReference type="ARBA" id="ARBA00009256"/>
    </source>
</evidence>
<dbReference type="EMBL" id="BSDY01000001">
    <property type="protein sequence ID" value="GLI54597.1"/>
    <property type="molecule type" value="Genomic_DNA"/>
</dbReference>
<keyword evidence="3 8" id="KW-0436">Ligase</keyword>
<proteinExistence type="inferred from homology"/>
<dbReference type="InterPro" id="IPR004821">
    <property type="entry name" value="Cyt_trans-like"/>
</dbReference>
<comment type="pathway">
    <text evidence="1 8">Cofactor biosynthesis; (R)-pantothenate biosynthesis; (R)-pantothenate from (R)-pantoate and beta-alanine: step 1/1.</text>
</comment>
<evidence type="ECO:0000313" key="9">
    <source>
        <dbReference type="EMBL" id="GLI54597.1"/>
    </source>
</evidence>
<evidence type="ECO:0000256" key="1">
    <source>
        <dbReference type="ARBA" id="ARBA00004990"/>
    </source>
</evidence>
<evidence type="ECO:0000256" key="4">
    <source>
        <dbReference type="ARBA" id="ARBA00022655"/>
    </source>
</evidence>
<sequence>MKVAEMIGEVRKIVESWRKEGLSVGLVPTMGYLHLGHESLIEKAVEENDRVVVTIFVNPAQFDRAEDLENYPVKTEEDLKIIEKIGGALVFLPDATEIYPEGFNTVLEVEELDKELCGATRPGHFRGVCTIVNKLFNIVGPTRAYFGEKDYQQLAIIRRMVTDLNMPVEIIGCPIVRDEDGLALSSRNARLSADKREKALILSRTLRELKERVAEGERETSKLIRWAIERIEKVPQARVDYFEVVDRETLQRLDVVESGGVVAAAVFIGKVRLIDNILVG</sequence>
<dbReference type="InterPro" id="IPR014729">
    <property type="entry name" value="Rossmann-like_a/b/a_fold"/>
</dbReference>
<feature type="active site" description="Proton donor" evidence="8">
    <location>
        <position position="37"/>
    </location>
</feature>
<protein>
    <recommendedName>
        <fullName evidence="8">Pantothenate synthetase</fullName>
        <shortName evidence="8">PS</shortName>
        <ecNumber evidence="8">6.3.2.1</ecNumber>
    </recommendedName>
    <alternativeName>
        <fullName evidence="8">Pantoate--beta-alanine ligase</fullName>
    </alternativeName>
    <alternativeName>
        <fullName evidence="8">Pantoate-activating enzyme</fullName>
    </alternativeName>
</protein>
<comment type="subcellular location">
    <subcellularLocation>
        <location evidence="8">Cytoplasm</location>
    </subcellularLocation>
</comment>
<organism evidence="9 10">
    <name type="scientific">Propionigenium maris DSM 9537</name>
    <dbReference type="NCBI Taxonomy" id="1123000"/>
    <lineage>
        <taxon>Bacteria</taxon>
        <taxon>Fusobacteriati</taxon>
        <taxon>Fusobacteriota</taxon>
        <taxon>Fusobacteriia</taxon>
        <taxon>Fusobacteriales</taxon>
        <taxon>Fusobacteriaceae</taxon>
        <taxon>Propionigenium</taxon>
    </lineage>
</organism>
<dbReference type="PANTHER" id="PTHR21299:SF1">
    <property type="entry name" value="PANTOATE--BETA-ALANINE LIGASE"/>
    <property type="match status" value="1"/>
</dbReference>
<accession>A0A9W6GJ35</accession>
<evidence type="ECO:0000256" key="3">
    <source>
        <dbReference type="ARBA" id="ARBA00022598"/>
    </source>
</evidence>
<dbReference type="GO" id="GO:0005524">
    <property type="term" value="F:ATP binding"/>
    <property type="evidence" value="ECO:0007669"/>
    <property type="project" value="UniProtKB-KW"/>
</dbReference>